<dbReference type="Pfam" id="PF06898">
    <property type="entry name" value="YqfD"/>
    <property type="match status" value="1"/>
</dbReference>
<evidence type="ECO:0000313" key="2">
    <source>
        <dbReference type="EMBL" id="AIQ65015.1"/>
    </source>
</evidence>
<dbReference type="RefSeq" id="WP_038697744.1">
    <property type="nucleotide sequence ID" value="NZ_CP009286.1"/>
</dbReference>
<keyword evidence="1" id="KW-0812">Transmembrane</keyword>
<evidence type="ECO:0000256" key="1">
    <source>
        <dbReference type="SAM" id="Phobius"/>
    </source>
</evidence>
<dbReference type="OrthoDB" id="1640349at2"/>
<sequence>MKEPPLSWIRGTVRLSIRGERPERFINAVNEAGIAIWNVKASGNGAELHVLLHDFFALRPLLKQTGCRMHVKGRIGLPFVASRLLKRKFFAGGLLLFGAALVLLCSLVWSVRVEGNSRLASEDVLDAARQEGIYPFQWIWRMNSPDKLSKQLAARLPGVSWVGIQRNGTAVTIQIVEAALPEAQKLNSPRHLISRTDAVITDIYAEQGRPVVERNARVKKGDILISGILGDEANTRNVVAKGEVRGLVWHEYNIEAPLSRTYTAYTGERKDRSFLVIGNWAIQLWGYGRGHFTESRTLTEHDPLTWRGYKLPLGWMTEKELELQTTETTLTPAEAKQEGLARAEADIKARYGSDSVVKAQKILHEKKENGKVYMKVLFEVDERIAEELPLVYNQGD</sequence>
<accession>A0A089LY02</accession>
<dbReference type="PIRSF" id="PIRSF029895">
    <property type="entry name" value="SpoIV"/>
    <property type="match status" value="1"/>
</dbReference>
<name>A0A089LY02_9BACL</name>
<keyword evidence="1" id="KW-0472">Membrane</keyword>
<dbReference type="InterPro" id="IPR010690">
    <property type="entry name" value="YqfD"/>
</dbReference>
<protein>
    <submittedName>
        <fullName evidence="2">Sporulation protein</fullName>
    </submittedName>
</protein>
<evidence type="ECO:0000313" key="3">
    <source>
        <dbReference type="Proteomes" id="UP000029507"/>
    </source>
</evidence>
<keyword evidence="3" id="KW-1185">Reference proteome</keyword>
<gene>
    <name evidence="2" type="ORF">PSTEL_19745</name>
</gene>
<keyword evidence="1" id="KW-1133">Transmembrane helix</keyword>
<dbReference type="AlphaFoldDB" id="A0A089LY02"/>
<reference evidence="2 3" key="1">
    <citation type="submission" date="2014-08" db="EMBL/GenBank/DDBJ databases">
        <title>Comparative genomics of the Paenibacillus odorifer group.</title>
        <authorList>
            <person name="den Bakker H.C."/>
            <person name="Tsai Y.-C."/>
            <person name="Martin N."/>
            <person name="Korlach J."/>
            <person name="Wiedmann M."/>
        </authorList>
    </citation>
    <scope>NUCLEOTIDE SEQUENCE [LARGE SCALE GENOMIC DNA]</scope>
    <source>
        <strain evidence="2 3">DSM 14472</strain>
    </source>
</reference>
<dbReference type="NCBIfam" id="TIGR02876">
    <property type="entry name" value="spore_yqfD"/>
    <property type="match status" value="1"/>
</dbReference>
<proteinExistence type="predicted"/>
<dbReference type="HOGENOM" id="CLU_050521_1_0_9"/>
<dbReference type="EMBL" id="CP009286">
    <property type="protein sequence ID" value="AIQ65015.1"/>
    <property type="molecule type" value="Genomic_DNA"/>
</dbReference>
<dbReference type="STRING" id="169760.PSTEL_19745"/>
<feature type="transmembrane region" description="Helical" evidence="1">
    <location>
        <begin position="89"/>
        <end position="109"/>
    </location>
</feature>
<organism evidence="2 3">
    <name type="scientific">Paenibacillus stellifer</name>
    <dbReference type="NCBI Taxonomy" id="169760"/>
    <lineage>
        <taxon>Bacteria</taxon>
        <taxon>Bacillati</taxon>
        <taxon>Bacillota</taxon>
        <taxon>Bacilli</taxon>
        <taxon>Bacillales</taxon>
        <taxon>Paenibacillaceae</taxon>
        <taxon>Paenibacillus</taxon>
    </lineage>
</organism>
<dbReference type="Proteomes" id="UP000029507">
    <property type="component" value="Chromosome"/>
</dbReference>
<dbReference type="KEGG" id="pste:PSTEL_19745"/>